<protein>
    <submittedName>
        <fullName evidence="2">Uncharacterized protein</fullName>
    </submittedName>
</protein>
<proteinExistence type="predicted"/>
<organism evidence="2 3">
    <name type="scientific">Rosa chinensis</name>
    <name type="common">China rose</name>
    <dbReference type="NCBI Taxonomy" id="74649"/>
    <lineage>
        <taxon>Eukaryota</taxon>
        <taxon>Viridiplantae</taxon>
        <taxon>Streptophyta</taxon>
        <taxon>Embryophyta</taxon>
        <taxon>Tracheophyta</taxon>
        <taxon>Spermatophyta</taxon>
        <taxon>Magnoliopsida</taxon>
        <taxon>eudicotyledons</taxon>
        <taxon>Gunneridae</taxon>
        <taxon>Pentapetalae</taxon>
        <taxon>rosids</taxon>
        <taxon>fabids</taxon>
        <taxon>Rosales</taxon>
        <taxon>Rosaceae</taxon>
        <taxon>Rosoideae</taxon>
        <taxon>Rosoideae incertae sedis</taxon>
        <taxon>Rosa</taxon>
    </lineage>
</organism>
<keyword evidence="1" id="KW-0732">Signal</keyword>
<evidence type="ECO:0000313" key="3">
    <source>
        <dbReference type="Proteomes" id="UP000238479"/>
    </source>
</evidence>
<name>A0A2P6RHU4_ROSCH</name>
<dbReference type="Proteomes" id="UP000238479">
    <property type="component" value="Chromosome 2"/>
</dbReference>
<feature type="chain" id="PRO_5015135624" evidence="1">
    <location>
        <begin position="18"/>
        <end position="49"/>
    </location>
</feature>
<dbReference type="EMBL" id="PDCK01000040">
    <property type="protein sequence ID" value="PRQ45996.1"/>
    <property type="molecule type" value="Genomic_DNA"/>
</dbReference>
<sequence length="49" mass="5608">MPVCRCIMMHLTSISLAGLLSHKMHYTIRSTLYHLPSPPLHCFLIINCL</sequence>
<keyword evidence="3" id="KW-1185">Reference proteome</keyword>
<gene>
    <name evidence="2" type="ORF">RchiOBHm_Chr2g0084371</name>
</gene>
<dbReference type="AlphaFoldDB" id="A0A2P6RHU4"/>
<evidence type="ECO:0000256" key="1">
    <source>
        <dbReference type="SAM" id="SignalP"/>
    </source>
</evidence>
<reference evidence="2 3" key="1">
    <citation type="journal article" date="2018" name="Nat. Genet.">
        <title>The Rosa genome provides new insights in the design of modern roses.</title>
        <authorList>
            <person name="Bendahmane M."/>
        </authorList>
    </citation>
    <scope>NUCLEOTIDE SEQUENCE [LARGE SCALE GENOMIC DNA]</scope>
    <source>
        <strain evidence="3">cv. Old Blush</strain>
    </source>
</reference>
<dbReference type="Gramene" id="PRQ45996">
    <property type="protein sequence ID" value="PRQ45996"/>
    <property type="gene ID" value="RchiOBHm_Chr2g0084371"/>
</dbReference>
<evidence type="ECO:0000313" key="2">
    <source>
        <dbReference type="EMBL" id="PRQ45996.1"/>
    </source>
</evidence>
<comment type="caution">
    <text evidence="2">The sequence shown here is derived from an EMBL/GenBank/DDBJ whole genome shotgun (WGS) entry which is preliminary data.</text>
</comment>
<accession>A0A2P6RHU4</accession>
<feature type="signal peptide" evidence="1">
    <location>
        <begin position="1"/>
        <end position="17"/>
    </location>
</feature>